<organism evidence="1 2">
    <name type="scientific">Pontibacillus salipaludis</name>
    <dbReference type="NCBI Taxonomy" id="1697394"/>
    <lineage>
        <taxon>Bacteria</taxon>
        <taxon>Bacillati</taxon>
        <taxon>Bacillota</taxon>
        <taxon>Bacilli</taxon>
        <taxon>Bacillales</taxon>
        <taxon>Bacillaceae</taxon>
        <taxon>Pontibacillus</taxon>
    </lineage>
</organism>
<evidence type="ECO:0000313" key="2">
    <source>
        <dbReference type="Proteomes" id="UP000642571"/>
    </source>
</evidence>
<gene>
    <name evidence="1" type="ORF">GCM10011389_27270</name>
</gene>
<sequence>MTYIISGCFEWIGFHLTEKWLNDGHTVIGIDNDWNEQKEWLSLYVGRNSSFHFVDSIDQVKEEAEGEDLFLINIADRLTKGESKIPIKGQWTIKIGDNKPVKGSVIYASEVYGPWMSKLVEPTTEQALYIDDFVKGVHEIIDHNVKKEWIEIKPSSGEQRGYHQDTWYVKESVDVNKGWKEVMDHEEKFSTYYKL</sequence>
<dbReference type="RefSeq" id="WP_188654643.1">
    <property type="nucleotide sequence ID" value="NZ_BMIN01000012.1"/>
</dbReference>
<name>A0ABQ1Q8S8_9BACI</name>
<dbReference type="EMBL" id="BMIN01000012">
    <property type="protein sequence ID" value="GGD18028.1"/>
    <property type="molecule type" value="Genomic_DNA"/>
</dbReference>
<dbReference type="SUPFAM" id="SSF51735">
    <property type="entry name" value="NAD(P)-binding Rossmann-fold domains"/>
    <property type="match status" value="1"/>
</dbReference>
<dbReference type="Proteomes" id="UP000642571">
    <property type="component" value="Unassembled WGS sequence"/>
</dbReference>
<protein>
    <submittedName>
        <fullName evidence="1">Uncharacterized protein</fullName>
    </submittedName>
</protein>
<dbReference type="InterPro" id="IPR036291">
    <property type="entry name" value="NAD(P)-bd_dom_sf"/>
</dbReference>
<proteinExistence type="predicted"/>
<comment type="caution">
    <text evidence="1">The sequence shown here is derived from an EMBL/GenBank/DDBJ whole genome shotgun (WGS) entry which is preliminary data.</text>
</comment>
<keyword evidence="2" id="KW-1185">Reference proteome</keyword>
<accession>A0ABQ1Q8S8</accession>
<evidence type="ECO:0000313" key="1">
    <source>
        <dbReference type="EMBL" id="GGD18028.1"/>
    </source>
</evidence>
<reference evidence="2" key="1">
    <citation type="journal article" date="2019" name="Int. J. Syst. Evol. Microbiol.">
        <title>The Global Catalogue of Microorganisms (GCM) 10K type strain sequencing project: providing services to taxonomists for standard genome sequencing and annotation.</title>
        <authorList>
            <consortium name="The Broad Institute Genomics Platform"/>
            <consortium name="The Broad Institute Genome Sequencing Center for Infectious Disease"/>
            <person name="Wu L."/>
            <person name="Ma J."/>
        </authorList>
    </citation>
    <scope>NUCLEOTIDE SEQUENCE [LARGE SCALE GENOMIC DNA]</scope>
    <source>
        <strain evidence="2">CGMCC 1.15353</strain>
    </source>
</reference>